<gene>
    <name evidence="1" type="ORF">BDN72DRAFT_965065</name>
</gene>
<keyword evidence="2" id="KW-1185">Reference proteome</keyword>
<evidence type="ECO:0000313" key="1">
    <source>
        <dbReference type="EMBL" id="TFK61615.1"/>
    </source>
</evidence>
<evidence type="ECO:0000313" key="2">
    <source>
        <dbReference type="Proteomes" id="UP000308600"/>
    </source>
</evidence>
<sequence length="350" mass="38205">MIHNFLRQINSDFPTTRGKDRRTWDSDIFLNAPFMSRCHTSLKAYLSPAKTPVPWSEICTTFPPVEDFLNQGDVPPIAAIPGPAGVASPVIHATPPDTDSDSDASDDTPPPEFSTISQSNTVPFRQTDKTIVPRSLPRIEEKSQTSSLPTDMTDKALNNRATSRLNKGKVKGTARKGDKPKRKRKRQVEDDAHRSWKPSPSSPCSECVKREIANECVVGNRTACIFCSRRKIKCRSGRAEQSSQWEASGSGTSTAAPSGLGTAESSGSGTAAPSRLGARAAGMEVLESEPDAEPIATDENLALKLKVATLERDLDQTRRRNASLQLEVSELHDELQDVMALVGEFQDFDQ</sequence>
<proteinExistence type="predicted"/>
<reference evidence="1 2" key="1">
    <citation type="journal article" date="2019" name="Nat. Ecol. Evol.">
        <title>Megaphylogeny resolves global patterns of mushroom evolution.</title>
        <authorList>
            <person name="Varga T."/>
            <person name="Krizsan K."/>
            <person name="Foldi C."/>
            <person name="Dima B."/>
            <person name="Sanchez-Garcia M."/>
            <person name="Sanchez-Ramirez S."/>
            <person name="Szollosi G.J."/>
            <person name="Szarkandi J.G."/>
            <person name="Papp V."/>
            <person name="Albert L."/>
            <person name="Andreopoulos W."/>
            <person name="Angelini C."/>
            <person name="Antonin V."/>
            <person name="Barry K.W."/>
            <person name="Bougher N.L."/>
            <person name="Buchanan P."/>
            <person name="Buyck B."/>
            <person name="Bense V."/>
            <person name="Catcheside P."/>
            <person name="Chovatia M."/>
            <person name="Cooper J."/>
            <person name="Damon W."/>
            <person name="Desjardin D."/>
            <person name="Finy P."/>
            <person name="Geml J."/>
            <person name="Haridas S."/>
            <person name="Hughes K."/>
            <person name="Justo A."/>
            <person name="Karasinski D."/>
            <person name="Kautmanova I."/>
            <person name="Kiss B."/>
            <person name="Kocsube S."/>
            <person name="Kotiranta H."/>
            <person name="LaButti K.M."/>
            <person name="Lechner B.E."/>
            <person name="Liimatainen K."/>
            <person name="Lipzen A."/>
            <person name="Lukacs Z."/>
            <person name="Mihaltcheva S."/>
            <person name="Morgado L.N."/>
            <person name="Niskanen T."/>
            <person name="Noordeloos M.E."/>
            <person name="Ohm R.A."/>
            <person name="Ortiz-Santana B."/>
            <person name="Ovrebo C."/>
            <person name="Racz N."/>
            <person name="Riley R."/>
            <person name="Savchenko A."/>
            <person name="Shiryaev A."/>
            <person name="Soop K."/>
            <person name="Spirin V."/>
            <person name="Szebenyi C."/>
            <person name="Tomsovsky M."/>
            <person name="Tulloss R.E."/>
            <person name="Uehling J."/>
            <person name="Grigoriev I.V."/>
            <person name="Vagvolgyi C."/>
            <person name="Papp T."/>
            <person name="Martin F.M."/>
            <person name="Miettinen O."/>
            <person name="Hibbett D.S."/>
            <person name="Nagy L.G."/>
        </authorList>
    </citation>
    <scope>NUCLEOTIDE SEQUENCE [LARGE SCALE GENOMIC DNA]</scope>
    <source>
        <strain evidence="1 2">NL-1719</strain>
    </source>
</reference>
<dbReference type="EMBL" id="ML208643">
    <property type="protein sequence ID" value="TFK61615.1"/>
    <property type="molecule type" value="Genomic_DNA"/>
</dbReference>
<name>A0ACD3A7C2_9AGAR</name>
<organism evidence="1 2">
    <name type="scientific">Pluteus cervinus</name>
    <dbReference type="NCBI Taxonomy" id="181527"/>
    <lineage>
        <taxon>Eukaryota</taxon>
        <taxon>Fungi</taxon>
        <taxon>Dikarya</taxon>
        <taxon>Basidiomycota</taxon>
        <taxon>Agaricomycotina</taxon>
        <taxon>Agaricomycetes</taxon>
        <taxon>Agaricomycetidae</taxon>
        <taxon>Agaricales</taxon>
        <taxon>Pluteineae</taxon>
        <taxon>Pluteaceae</taxon>
        <taxon>Pluteus</taxon>
    </lineage>
</organism>
<protein>
    <submittedName>
        <fullName evidence="1">Uncharacterized protein</fullName>
    </submittedName>
</protein>
<accession>A0ACD3A7C2</accession>
<dbReference type="Proteomes" id="UP000308600">
    <property type="component" value="Unassembled WGS sequence"/>
</dbReference>